<feature type="domain" description="Mei2-like C-terminal RNA recognition motif" evidence="1">
    <location>
        <begin position="92"/>
        <end position="181"/>
    </location>
</feature>
<accession>A0A8S1P842</accession>
<evidence type="ECO:0000259" key="1">
    <source>
        <dbReference type="Pfam" id="PF04059"/>
    </source>
</evidence>
<name>A0A8S1P842_9CILI</name>
<proteinExistence type="predicted"/>
<dbReference type="AlphaFoldDB" id="A0A8S1P842"/>
<protein>
    <recommendedName>
        <fullName evidence="1">Mei2-like C-terminal RNA recognition motif domain-containing protein</fullName>
    </recommendedName>
</protein>
<keyword evidence="3" id="KW-1185">Reference proteome</keyword>
<evidence type="ECO:0000313" key="2">
    <source>
        <dbReference type="EMBL" id="CAD8099250.1"/>
    </source>
</evidence>
<gene>
    <name evidence="2" type="ORF">PSON_ATCC_30995.1.T0710222</name>
</gene>
<dbReference type="Pfam" id="PF04059">
    <property type="entry name" value="RRM_2"/>
    <property type="match status" value="1"/>
</dbReference>
<dbReference type="Proteomes" id="UP000692954">
    <property type="component" value="Unassembled WGS sequence"/>
</dbReference>
<sequence length="209" mass="24851">MQTSLFLEIEKFTKCQNWIETQDSTASSNNDLFLFGYKSKLLFSTETDSSSIEQFEAVSTIFNQFPDKQTKENDNTQNQFNISLQTIAQDKRTTIMIKNIPNNYSVQRLQNELNFKFYSKYDYLNIPCDLEGGFAFINLKNKKYLHEFFLTFNNRPWNFNKKQKCVLKYAKVQYNETLMKYPKKICPDIYSNSQQVFDLIKNQKKELKL</sequence>
<reference evidence="2" key="1">
    <citation type="submission" date="2021-01" db="EMBL/GenBank/DDBJ databases">
        <authorList>
            <consortium name="Genoscope - CEA"/>
            <person name="William W."/>
        </authorList>
    </citation>
    <scope>NUCLEOTIDE SEQUENCE</scope>
</reference>
<dbReference type="OrthoDB" id="417481at2759"/>
<organism evidence="2 3">
    <name type="scientific">Paramecium sonneborni</name>
    <dbReference type="NCBI Taxonomy" id="65129"/>
    <lineage>
        <taxon>Eukaryota</taxon>
        <taxon>Sar</taxon>
        <taxon>Alveolata</taxon>
        <taxon>Ciliophora</taxon>
        <taxon>Intramacronucleata</taxon>
        <taxon>Oligohymenophorea</taxon>
        <taxon>Peniculida</taxon>
        <taxon>Parameciidae</taxon>
        <taxon>Paramecium</taxon>
    </lineage>
</organism>
<comment type="caution">
    <text evidence="2">The sequence shown here is derived from an EMBL/GenBank/DDBJ whole genome shotgun (WGS) entry which is preliminary data.</text>
</comment>
<evidence type="ECO:0000313" key="3">
    <source>
        <dbReference type="Proteomes" id="UP000692954"/>
    </source>
</evidence>
<dbReference type="InterPro" id="IPR007201">
    <property type="entry name" value="Mei2-like_Rrm_C"/>
</dbReference>
<dbReference type="EMBL" id="CAJJDN010000071">
    <property type="protein sequence ID" value="CAD8099250.1"/>
    <property type="molecule type" value="Genomic_DNA"/>
</dbReference>